<accession>C3MRX8</accession>
<dbReference type="GeneID" id="84059520"/>
<organism evidence="1 2">
    <name type="scientific">Saccharolobus islandicus (strain M.14.25 / Kamchatka #1)</name>
    <name type="common">Sulfolobus islandicus</name>
    <dbReference type="NCBI Taxonomy" id="427317"/>
    <lineage>
        <taxon>Archaea</taxon>
        <taxon>Thermoproteota</taxon>
        <taxon>Thermoprotei</taxon>
        <taxon>Sulfolobales</taxon>
        <taxon>Sulfolobaceae</taxon>
        <taxon>Saccharolobus</taxon>
    </lineage>
</organism>
<proteinExistence type="predicted"/>
<dbReference type="Proteomes" id="UP000001350">
    <property type="component" value="Chromosome"/>
</dbReference>
<dbReference type="KEGG" id="sia:M1425_2185"/>
<evidence type="ECO:0000313" key="1">
    <source>
        <dbReference type="EMBL" id="ACP38921.1"/>
    </source>
</evidence>
<name>C3MRX8_SACI4</name>
<gene>
    <name evidence="1" type="ordered locus">M1425_2185</name>
</gene>
<protein>
    <submittedName>
        <fullName evidence="1">Uncharacterized protein</fullName>
    </submittedName>
</protein>
<evidence type="ECO:0000313" key="2">
    <source>
        <dbReference type="Proteomes" id="UP000001350"/>
    </source>
</evidence>
<sequence length="308" mass="36116">MNRPNIRFRIYFASSSLRPKKSQLIHKANNVRKPNFHKNFYMRIITLYVMPIKGKRKYKVEFDDYTLTSVNGEISLIDQLGSKVDFSRLEIGDDIASKINSDRYFYYKIIPLSKYSDIITYSLIDSIVKVGGFYGDLLEACYLKDRKSGNNDYNYLKYAFGKISINNVKIYDTIADEAVQKLIEEYGWDFINIYENLRSLFRVSVEKAYNKVIESLDSKRELDAFMVYIIYSYDKNKAKEILEKAVITPNLDYNYEYVIPRWGLVGIDDNIIKMFSEMGVKVHKDALKFNEVKFLLAKINNEKVELIS</sequence>
<dbReference type="RefSeq" id="WP_012712146.1">
    <property type="nucleotide sequence ID" value="NC_012588.1"/>
</dbReference>
<dbReference type="EMBL" id="CP001400">
    <property type="protein sequence ID" value="ACP38921.1"/>
    <property type="molecule type" value="Genomic_DNA"/>
</dbReference>
<dbReference type="AlphaFoldDB" id="C3MRX8"/>
<reference evidence="1 2" key="1">
    <citation type="journal article" date="2009" name="Proc. Natl. Acad. Sci. U.S.A.">
        <title>Biogeography of the Sulfolobus islandicus pan-genome.</title>
        <authorList>
            <person name="Reno M.L."/>
            <person name="Held N.L."/>
            <person name="Fields C.J."/>
            <person name="Burke P.V."/>
            <person name="Whitaker R.J."/>
        </authorList>
    </citation>
    <scope>NUCLEOTIDE SEQUENCE [LARGE SCALE GENOMIC DNA]</scope>
    <source>
        <strain evidence="2">M.14.25 / Kamchatka #1</strain>
    </source>
</reference>
<dbReference type="HOGENOM" id="CLU_902003_0_0_2"/>